<protein>
    <submittedName>
        <fullName evidence="4">FecR family protein</fullName>
    </submittedName>
</protein>
<dbReference type="InterPro" id="IPR032508">
    <property type="entry name" value="FecR_C"/>
</dbReference>
<sequence>MDDILLTKYVLNETDAAEAATVRKWIAAHPDNEKYYAQFRFVWEASQRLADTNDIDEEEAWQRFVQRRDEADLRGRTSPNILRTMRWLRIAAVLTLVSVAMGLSYYLLVPSDGLLLGTTYEATNYPNTDTLADGSIITLGARASLRFSQGPLQRQRLVKLHEGEVFFNVAPDKSKPFVIHSGKVTITVLGTSFHVKHNGDETTVIVESGKVKVEGLNRMVELTADQQVTVNTQTQQFEQTARKGLVLDHTPLWRIAELLGEAYGVTIVVARGEIRDLPMTTTLRAGTLDEQLQLIAKTLGITVAKQADTIVFK</sequence>
<proteinExistence type="predicted"/>
<evidence type="ECO:0000256" key="1">
    <source>
        <dbReference type="SAM" id="Phobius"/>
    </source>
</evidence>
<evidence type="ECO:0000313" key="5">
    <source>
        <dbReference type="Proteomes" id="UP000198916"/>
    </source>
</evidence>
<keyword evidence="1" id="KW-0472">Membrane</keyword>
<dbReference type="PIRSF" id="PIRSF018266">
    <property type="entry name" value="FecR"/>
    <property type="match status" value="1"/>
</dbReference>
<feature type="domain" description="FecR protein" evidence="2">
    <location>
        <begin position="130"/>
        <end position="212"/>
    </location>
</feature>
<dbReference type="Proteomes" id="UP000198916">
    <property type="component" value="Unassembled WGS sequence"/>
</dbReference>
<accession>A0A1H7SRE1</accession>
<dbReference type="RefSeq" id="WP_090608020.1">
    <property type="nucleotide sequence ID" value="NZ_FNZR01000009.1"/>
</dbReference>
<dbReference type="Pfam" id="PF04773">
    <property type="entry name" value="FecR"/>
    <property type="match status" value="1"/>
</dbReference>
<organism evidence="4 5">
    <name type="scientific">Parapedobacter koreensis</name>
    <dbReference type="NCBI Taxonomy" id="332977"/>
    <lineage>
        <taxon>Bacteria</taxon>
        <taxon>Pseudomonadati</taxon>
        <taxon>Bacteroidota</taxon>
        <taxon>Sphingobacteriia</taxon>
        <taxon>Sphingobacteriales</taxon>
        <taxon>Sphingobacteriaceae</taxon>
        <taxon>Parapedobacter</taxon>
    </lineage>
</organism>
<keyword evidence="1" id="KW-1133">Transmembrane helix</keyword>
<reference evidence="5" key="1">
    <citation type="submission" date="2016-10" db="EMBL/GenBank/DDBJ databases">
        <authorList>
            <person name="Varghese N."/>
            <person name="Submissions S."/>
        </authorList>
    </citation>
    <scope>NUCLEOTIDE SEQUENCE [LARGE SCALE GENOMIC DNA]</scope>
    <source>
        <strain evidence="5">Jip14</strain>
    </source>
</reference>
<dbReference type="GO" id="GO:0016989">
    <property type="term" value="F:sigma factor antagonist activity"/>
    <property type="evidence" value="ECO:0007669"/>
    <property type="project" value="TreeGrafter"/>
</dbReference>
<feature type="transmembrane region" description="Helical" evidence="1">
    <location>
        <begin position="87"/>
        <end position="108"/>
    </location>
</feature>
<keyword evidence="1" id="KW-0812">Transmembrane</keyword>
<dbReference type="InterPro" id="IPR006860">
    <property type="entry name" value="FecR"/>
</dbReference>
<name>A0A1H7SRE1_9SPHI</name>
<dbReference type="PANTHER" id="PTHR30273:SF2">
    <property type="entry name" value="PROTEIN FECR"/>
    <property type="match status" value="1"/>
</dbReference>
<dbReference type="OrthoDB" id="1452822at2"/>
<keyword evidence="5" id="KW-1185">Reference proteome</keyword>
<dbReference type="Gene3D" id="2.60.120.1440">
    <property type="match status" value="1"/>
</dbReference>
<evidence type="ECO:0000259" key="2">
    <source>
        <dbReference type="Pfam" id="PF04773"/>
    </source>
</evidence>
<evidence type="ECO:0000259" key="3">
    <source>
        <dbReference type="Pfam" id="PF16344"/>
    </source>
</evidence>
<evidence type="ECO:0000313" key="4">
    <source>
        <dbReference type="EMBL" id="SEL75192.1"/>
    </source>
</evidence>
<dbReference type="PANTHER" id="PTHR30273">
    <property type="entry name" value="PERIPLASMIC SIGNAL SENSOR AND SIGMA FACTOR ACTIVATOR FECR-RELATED"/>
    <property type="match status" value="1"/>
</dbReference>
<dbReference type="Gene3D" id="3.55.50.30">
    <property type="match status" value="1"/>
</dbReference>
<dbReference type="AlphaFoldDB" id="A0A1H7SRE1"/>
<gene>
    <name evidence="4" type="ORF">SAMN05421740_109150</name>
</gene>
<dbReference type="Pfam" id="PF16344">
    <property type="entry name" value="FecR_C"/>
    <property type="match status" value="1"/>
</dbReference>
<dbReference type="EMBL" id="FNZR01000009">
    <property type="protein sequence ID" value="SEL75192.1"/>
    <property type="molecule type" value="Genomic_DNA"/>
</dbReference>
<dbReference type="InterPro" id="IPR012373">
    <property type="entry name" value="Ferrdict_sens_TM"/>
</dbReference>
<feature type="domain" description="Protein FecR C-terminal" evidence="3">
    <location>
        <begin position="245"/>
        <end position="311"/>
    </location>
</feature>
<dbReference type="STRING" id="332977.SAMN05421740_109150"/>